<proteinExistence type="inferred from homology"/>
<dbReference type="PANTHER" id="PTHR43213:SF5">
    <property type="entry name" value="BIFUNCTIONAL DTTP_UTP PYROPHOSPHATASE_METHYLTRANSFERASE PROTEIN-RELATED"/>
    <property type="match status" value="1"/>
</dbReference>
<comment type="caution">
    <text evidence="3">Lacks conserved residue(s) required for the propagation of feature annotation.</text>
</comment>
<dbReference type="Proteomes" id="UP000598996">
    <property type="component" value="Unassembled WGS sequence"/>
</dbReference>
<keyword evidence="5" id="KW-1185">Reference proteome</keyword>
<dbReference type="EMBL" id="JAENHO010000003">
    <property type="protein sequence ID" value="MBL7254832.1"/>
    <property type="molecule type" value="Genomic_DNA"/>
</dbReference>
<dbReference type="EC" id="3.6.1.9" evidence="3"/>
<comment type="cofactor">
    <cofactor evidence="1 3">
        <name>a divalent metal cation</name>
        <dbReference type="ChEBI" id="CHEBI:60240"/>
    </cofactor>
</comment>
<protein>
    <recommendedName>
        <fullName evidence="3">Nucleoside triphosphate pyrophosphatase</fullName>
        <ecNumber evidence="3">3.6.1.9</ecNumber>
    </recommendedName>
    <alternativeName>
        <fullName evidence="3">Nucleotide pyrophosphatase</fullName>
        <shortName evidence="3">Nucleotide PPase</shortName>
    </alternativeName>
</protein>
<evidence type="ECO:0000256" key="3">
    <source>
        <dbReference type="HAMAP-Rule" id="MF_00528"/>
    </source>
</evidence>
<reference evidence="4 5" key="1">
    <citation type="submission" date="2021-01" db="EMBL/GenBank/DDBJ databases">
        <title>Actinoplanes sp. nov. LDG1-01 isolated from lichen.</title>
        <authorList>
            <person name="Saeng-In P."/>
            <person name="Phongsopitanun W."/>
            <person name="Kanchanasin P."/>
            <person name="Yuki M."/>
            <person name="Kudo T."/>
            <person name="Ohkuma M."/>
            <person name="Tanasupawat S."/>
        </authorList>
    </citation>
    <scope>NUCLEOTIDE SEQUENCE [LARGE SCALE GENOMIC DNA]</scope>
    <source>
        <strain evidence="4 5">LDG1-01</strain>
    </source>
</reference>
<comment type="subcellular location">
    <subcellularLocation>
        <location evidence="3">Cytoplasm</location>
    </subcellularLocation>
</comment>
<dbReference type="Gene3D" id="3.90.950.10">
    <property type="match status" value="1"/>
</dbReference>
<comment type="function">
    <text evidence="3">Nucleoside triphosphate pyrophosphatase. May have a dual role in cell division arrest and in preventing the incorporation of modified nucleotides into cellular nucleic acids.</text>
</comment>
<accession>A0ABS1VM43</accession>
<comment type="catalytic activity">
    <reaction evidence="3">
        <text>a 2'-deoxyribonucleoside 5'-triphosphate + H2O = a 2'-deoxyribonucleoside 5'-phosphate + diphosphate + H(+)</text>
        <dbReference type="Rhea" id="RHEA:44644"/>
        <dbReference type="ChEBI" id="CHEBI:15377"/>
        <dbReference type="ChEBI" id="CHEBI:15378"/>
        <dbReference type="ChEBI" id="CHEBI:33019"/>
        <dbReference type="ChEBI" id="CHEBI:61560"/>
        <dbReference type="ChEBI" id="CHEBI:65317"/>
        <dbReference type="EC" id="3.6.1.9"/>
    </reaction>
</comment>
<dbReference type="CDD" id="cd00555">
    <property type="entry name" value="Maf"/>
    <property type="match status" value="1"/>
</dbReference>
<dbReference type="InterPro" id="IPR029001">
    <property type="entry name" value="ITPase-like_fam"/>
</dbReference>
<evidence type="ECO:0000256" key="2">
    <source>
        <dbReference type="ARBA" id="ARBA00022801"/>
    </source>
</evidence>
<dbReference type="HAMAP" id="MF_00528">
    <property type="entry name" value="Maf"/>
    <property type="match status" value="1"/>
</dbReference>
<keyword evidence="2 3" id="KW-0378">Hydrolase</keyword>
<sequence length="206" mass="21586">MQKDIAYRLILASASPARRGLLSAAGIEAEVMVSGVDESGVEAEDAYALCLALARMKARTIAAQLNADPGVVVLGCDSVLAFEGEVFGKPSNAEEATQRWMRMRGKSGVLHTGHHVTSLVTGKQAEAVGLTTVHFADVSDAEIAAYVASGEPLHVAGSFTLDGRGAAFVERIEGDPGNVIGLSLPLLRNLLAEMGVPYIALWNQQG</sequence>
<keyword evidence="3" id="KW-0963">Cytoplasm</keyword>
<dbReference type="NCBIfam" id="TIGR00172">
    <property type="entry name" value="maf"/>
    <property type="match status" value="1"/>
</dbReference>
<evidence type="ECO:0000313" key="4">
    <source>
        <dbReference type="EMBL" id="MBL7254832.1"/>
    </source>
</evidence>
<gene>
    <name evidence="4" type="primary">maf</name>
    <name evidence="4" type="ORF">JKJ07_10960</name>
</gene>
<evidence type="ECO:0000313" key="5">
    <source>
        <dbReference type="Proteomes" id="UP000598996"/>
    </source>
</evidence>
<dbReference type="RefSeq" id="WP_202991339.1">
    <property type="nucleotide sequence ID" value="NZ_JAENHO010000003.1"/>
</dbReference>
<dbReference type="SUPFAM" id="SSF52972">
    <property type="entry name" value="ITPase-like"/>
    <property type="match status" value="1"/>
</dbReference>
<name>A0ABS1VM43_9ACTN</name>
<dbReference type="PANTHER" id="PTHR43213">
    <property type="entry name" value="BIFUNCTIONAL DTTP/UTP PYROPHOSPHATASE/METHYLTRANSFERASE PROTEIN-RELATED"/>
    <property type="match status" value="1"/>
</dbReference>
<evidence type="ECO:0000256" key="1">
    <source>
        <dbReference type="ARBA" id="ARBA00001968"/>
    </source>
</evidence>
<organism evidence="4 5">
    <name type="scientific">Paractinoplanes lichenicola</name>
    <dbReference type="NCBI Taxonomy" id="2802976"/>
    <lineage>
        <taxon>Bacteria</taxon>
        <taxon>Bacillati</taxon>
        <taxon>Actinomycetota</taxon>
        <taxon>Actinomycetes</taxon>
        <taxon>Micromonosporales</taxon>
        <taxon>Micromonosporaceae</taxon>
        <taxon>Paractinoplanes</taxon>
    </lineage>
</organism>
<feature type="active site" description="Proton acceptor" evidence="3">
    <location>
        <position position="77"/>
    </location>
</feature>
<keyword evidence="3" id="KW-0546">Nucleotide metabolism</keyword>
<dbReference type="Pfam" id="PF02545">
    <property type="entry name" value="Maf"/>
    <property type="match status" value="1"/>
</dbReference>
<comment type="caution">
    <text evidence="4">The sequence shown here is derived from an EMBL/GenBank/DDBJ whole genome shotgun (WGS) entry which is preliminary data.</text>
</comment>
<dbReference type="PIRSF" id="PIRSF006305">
    <property type="entry name" value="Maf"/>
    <property type="match status" value="1"/>
</dbReference>
<comment type="similarity">
    <text evidence="3">Belongs to the Maf family.</text>
</comment>
<dbReference type="InterPro" id="IPR003697">
    <property type="entry name" value="Maf-like"/>
</dbReference>
<comment type="catalytic activity">
    <reaction evidence="3">
        <text>a ribonucleoside 5'-triphosphate + H2O = a ribonucleoside 5'-phosphate + diphosphate + H(+)</text>
        <dbReference type="Rhea" id="RHEA:23996"/>
        <dbReference type="ChEBI" id="CHEBI:15377"/>
        <dbReference type="ChEBI" id="CHEBI:15378"/>
        <dbReference type="ChEBI" id="CHEBI:33019"/>
        <dbReference type="ChEBI" id="CHEBI:58043"/>
        <dbReference type="ChEBI" id="CHEBI:61557"/>
        <dbReference type="EC" id="3.6.1.9"/>
    </reaction>
</comment>